<accession>A0A9X0UD31</accession>
<comment type="caution">
    <text evidence="3">The sequence shown here is derived from an EMBL/GenBank/DDBJ whole genome shotgun (WGS) entry which is preliminary data.</text>
</comment>
<feature type="region of interest" description="Disordered" evidence="2">
    <location>
        <begin position="172"/>
        <end position="212"/>
    </location>
</feature>
<evidence type="ECO:0000256" key="2">
    <source>
        <dbReference type="SAM" id="MobiDB-lite"/>
    </source>
</evidence>
<dbReference type="Proteomes" id="UP000600101">
    <property type="component" value="Unassembled WGS sequence"/>
</dbReference>
<evidence type="ECO:0008006" key="5">
    <source>
        <dbReference type="Google" id="ProtNLM"/>
    </source>
</evidence>
<evidence type="ECO:0000313" key="4">
    <source>
        <dbReference type="Proteomes" id="UP000600101"/>
    </source>
</evidence>
<feature type="region of interest" description="Disordered" evidence="2">
    <location>
        <begin position="284"/>
        <end position="320"/>
    </location>
</feature>
<reference evidence="3" key="1">
    <citation type="submission" date="2020-08" db="EMBL/GenBank/DDBJ databases">
        <authorList>
            <person name="Hu Y."/>
            <person name="Nguyen S.V."/>
            <person name="Li F."/>
            <person name="Fanning S."/>
        </authorList>
    </citation>
    <scope>NUCLEOTIDE SEQUENCE</scope>
    <source>
        <strain evidence="3">SYSU D8009</strain>
    </source>
</reference>
<gene>
    <name evidence="3" type="ORF">H7965_11455</name>
</gene>
<dbReference type="AlphaFoldDB" id="A0A9X0UD31"/>
<feature type="compositionally biased region" description="Gly residues" evidence="2">
    <location>
        <begin position="284"/>
        <end position="293"/>
    </location>
</feature>
<feature type="compositionally biased region" description="Low complexity" evidence="2">
    <location>
        <begin position="187"/>
        <end position="198"/>
    </location>
</feature>
<organism evidence="3 4">
    <name type="scientific">Siccirubricoccus deserti</name>
    <dbReference type="NCBI Taxonomy" id="2013562"/>
    <lineage>
        <taxon>Bacteria</taxon>
        <taxon>Pseudomonadati</taxon>
        <taxon>Pseudomonadota</taxon>
        <taxon>Alphaproteobacteria</taxon>
        <taxon>Acetobacterales</taxon>
        <taxon>Roseomonadaceae</taxon>
        <taxon>Siccirubricoccus</taxon>
    </lineage>
</organism>
<feature type="coiled-coil region" evidence="1">
    <location>
        <begin position="28"/>
        <end position="55"/>
    </location>
</feature>
<evidence type="ECO:0000256" key="1">
    <source>
        <dbReference type="SAM" id="Coils"/>
    </source>
</evidence>
<name>A0A9X0UD31_9PROT</name>
<protein>
    <recommendedName>
        <fullName evidence="5">Cell division protein FtsL</fullName>
    </recommendedName>
</protein>
<dbReference type="RefSeq" id="WP_186770715.1">
    <property type="nucleotide sequence ID" value="NZ_JACOMF010000011.1"/>
</dbReference>
<dbReference type="EMBL" id="JACOMF010000011">
    <property type="protein sequence ID" value="MBC4015939.1"/>
    <property type="molecule type" value="Genomic_DNA"/>
</dbReference>
<keyword evidence="1" id="KW-0175">Coiled coil</keyword>
<proteinExistence type="predicted"/>
<evidence type="ECO:0000313" key="3">
    <source>
        <dbReference type="EMBL" id="MBC4015939.1"/>
    </source>
</evidence>
<keyword evidence="4" id="KW-1185">Reference proteome</keyword>
<sequence length="320" mass="32735">MIFRPLNIVGFVAAALAGLHLYTTKHEAALLDRELRSIARSIDEANERTQTLQAEWAWLNEPERLRGVAQRHLSLEPMQPSQFIRLNEAERRLPAVVAYDGPTALFAAREPTAPPGEAVSLALLPQIAPAVQLARAVPVEPAPVAPPPPPAAPPIALELPEALPREAEPPVAVRAPAPAPTPHPAEPRTTTTDTARPSAPAPRPRPASRPATDVAALPAIAAPRPAMPVVASAAPPPARRTVSSLGAPMVTQVATAAPRRAEPAPAAVGRSSLGGASIGGSSLGGSSLGGSALGGSRPMLAPPVPFGSANAATLNGGGLR</sequence>